<proteinExistence type="inferred from homology"/>
<dbReference type="InterPro" id="IPR008254">
    <property type="entry name" value="Flavodoxin/NO_synth"/>
</dbReference>
<dbReference type="EMBL" id="CP006905">
    <property type="protein sequence ID" value="AIY84313.1"/>
    <property type="molecule type" value="Genomic_DNA"/>
</dbReference>
<dbReference type="KEGG" id="cbv:U729_1748"/>
<dbReference type="InterPro" id="IPR001226">
    <property type="entry name" value="Flavodoxin_CS"/>
</dbReference>
<evidence type="ECO:0000259" key="8">
    <source>
        <dbReference type="PROSITE" id="PS50902"/>
    </source>
</evidence>
<evidence type="ECO:0000256" key="2">
    <source>
        <dbReference type="ARBA" id="ARBA00005267"/>
    </source>
</evidence>
<accession>A0A0A7FXN4</accession>
<comment type="function">
    <text evidence="7">Low-potential electron donor to a number of redox enzymes.</text>
</comment>
<dbReference type="PANTHER" id="PTHR43717:SF1">
    <property type="entry name" value="ANAEROBIC NITRIC OXIDE REDUCTASE FLAVORUBREDOXIN"/>
    <property type="match status" value="1"/>
</dbReference>
<dbReference type="eggNOG" id="COG0716">
    <property type="taxonomic scope" value="Bacteria"/>
</dbReference>
<comment type="cofactor">
    <cofactor evidence="1 7">
        <name>FMN</name>
        <dbReference type="ChEBI" id="CHEBI:58210"/>
    </cofactor>
</comment>
<dbReference type="GO" id="GO:0009055">
    <property type="term" value="F:electron transfer activity"/>
    <property type="evidence" value="ECO:0007669"/>
    <property type="project" value="UniProtKB-UniRule"/>
</dbReference>
<evidence type="ECO:0000256" key="3">
    <source>
        <dbReference type="ARBA" id="ARBA00022448"/>
    </source>
</evidence>
<dbReference type="PROSITE" id="PS50902">
    <property type="entry name" value="FLAVODOXIN_LIKE"/>
    <property type="match status" value="1"/>
</dbReference>
<evidence type="ECO:0000313" key="10">
    <source>
        <dbReference type="Proteomes" id="UP000030635"/>
    </source>
</evidence>
<keyword evidence="3 7" id="KW-0813">Transport</keyword>
<evidence type="ECO:0000256" key="7">
    <source>
        <dbReference type="RuleBase" id="RU367037"/>
    </source>
</evidence>
<dbReference type="PANTHER" id="PTHR43717">
    <property type="entry name" value="ANAEROBIC NITRIC OXIDE REDUCTASE FLAVORUBREDOXIN"/>
    <property type="match status" value="1"/>
</dbReference>
<dbReference type="OrthoDB" id="9790745at2"/>
<evidence type="ECO:0000256" key="4">
    <source>
        <dbReference type="ARBA" id="ARBA00022630"/>
    </source>
</evidence>
<dbReference type="SUPFAM" id="SSF52218">
    <property type="entry name" value="Flavoproteins"/>
    <property type="match status" value="1"/>
</dbReference>
<feature type="domain" description="Flavodoxin-like" evidence="8">
    <location>
        <begin position="1"/>
        <end position="137"/>
    </location>
</feature>
<reference evidence="9 10" key="1">
    <citation type="journal article" date="2015" name="Infect. Genet. Evol.">
        <title>Genomic sequences of six botulinum neurotoxin-producing strains representing three clostridial species illustrate the mobility and diversity of botulinum neurotoxin genes.</title>
        <authorList>
            <person name="Smith T.J."/>
            <person name="Hill K.K."/>
            <person name="Xie G."/>
            <person name="Foley B.T."/>
            <person name="Williamson C.H."/>
            <person name="Foster J.T."/>
            <person name="Johnson S.L."/>
            <person name="Chertkov O."/>
            <person name="Teshima H."/>
            <person name="Gibbons H.S."/>
            <person name="Johnsky L.A."/>
            <person name="Karavis M.A."/>
            <person name="Smith L.A."/>
        </authorList>
    </citation>
    <scope>NUCLEOTIDE SEQUENCE [LARGE SCALE GENOMIC DNA]</scope>
    <source>
        <strain evidence="9">Sullivan</strain>
    </source>
</reference>
<dbReference type="InterPro" id="IPR010087">
    <property type="entry name" value="Flav_short"/>
</dbReference>
<dbReference type="GO" id="GO:0016651">
    <property type="term" value="F:oxidoreductase activity, acting on NAD(P)H"/>
    <property type="evidence" value="ECO:0007669"/>
    <property type="project" value="UniProtKB-ARBA"/>
</dbReference>
<evidence type="ECO:0000256" key="1">
    <source>
        <dbReference type="ARBA" id="ARBA00001917"/>
    </source>
</evidence>
<organism evidence="9 10">
    <name type="scientific">Clostridium baratii str. Sullivan</name>
    <dbReference type="NCBI Taxonomy" id="1415775"/>
    <lineage>
        <taxon>Bacteria</taxon>
        <taxon>Bacillati</taxon>
        <taxon>Bacillota</taxon>
        <taxon>Clostridia</taxon>
        <taxon>Eubacteriales</taxon>
        <taxon>Clostridiaceae</taxon>
        <taxon>Clostridium</taxon>
    </lineage>
</organism>
<dbReference type="RefSeq" id="WP_039313752.1">
    <property type="nucleotide sequence ID" value="NZ_CP006905.1"/>
</dbReference>
<gene>
    <name evidence="9" type="ORF">U729_1748</name>
</gene>
<evidence type="ECO:0000313" key="9">
    <source>
        <dbReference type="EMBL" id="AIY84313.1"/>
    </source>
</evidence>
<dbReference type="AlphaFoldDB" id="A0A0A7FXN4"/>
<dbReference type="InterPro" id="IPR029039">
    <property type="entry name" value="Flavoprotein-like_sf"/>
</dbReference>
<dbReference type="STRING" id="1561.NPD11_1270"/>
<dbReference type="GO" id="GO:0010181">
    <property type="term" value="F:FMN binding"/>
    <property type="evidence" value="ECO:0007669"/>
    <property type="project" value="UniProtKB-UniRule"/>
</dbReference>
<keyword evidence="6 7" id="KW-0249">Electron transport</keyword>
<dbReference type="HOGENOM" id="CLU_051402_4_3_9"/>
<dbReference type="Proteomes" id="UP000030635">
    <property type="component" value="Chromosome"/>
</dbReference>
<dbReference type="NCBIfam" id="TIGR01753">
    <property type="entry name" value="flav_short"/>
    <property type="match status" value="1"/>
</dbReference>
<evidence type="ECO:0000256" key="5">
    <source>
        <dbReference type="ARBA" id="ARBA00022643"/>
    </source>
</evidence>
<name>A0A0A7FXN4_9CLOT</name>
<protein>
    <recommendedName>
        <fullName evidence="7">Flavodoxin</fullName>
    </recommendedName>
</protein>
<keyword evidence="4 7" id="KW-0285">Flavoprotein</keyword>
<dbReference type="Pfam" id="PF00258">
    <property type="entry name" value="Flavodoxin_1"/>
    <property type="match status" value="1"/>
</dbReference>
<keyword evidence="5 7" id="KW-0288">FMN</keyword>
<keyword evidence="10" id="KW-1185">Reference proteome</keyword>
<dbReference type="PROSITE" id="PS00201">
    <property type="entry name" value="FLAVODOXIN"/>
    <property type="match status" value="1"/>
</dbReference>
<sequence length="138" mass="15103">MKVIYWSQTGNTERMAELIAKGIEESGKSAELVELSGVSIDDLKNEEVIIFGSPAYGAEELEETEVEPFVASLEGNINGKKVALFGSWGWGDGAWMKDLEERIESYGAELIGEGLTVKELPEGEDEARCIEFGKLIAK</sequence>
<dbReference type="Gene3D" id="3.40.50.360">
    <property type="match status" value="1"/>
</dbReference>
<comment type="similarity">
    <text evidence="2 7">Belongs to the flavodoxin family.</text>
</comment>
<evidence type="ECO:0000256" key="6">
    <source>
        <dbReference type="ARBA" id="ARBA00022982"/>
    </source>
</evidence>